<dbReference type="InterPro" id="IPR013785">
    <property type="entry name" value="Aldolase_TIM"/>
</dbReference>
<feature type="domain" description="Radical SAM core" evidence="10">
    <location>
        <begin position="46"/>
        <end position="291"/>
    </location>
</feature>
<dbReference type="Proteomes" id="UP000193566">
    <property type="component" value="Unassembled WGS sequence"/>
</dbReference>
<dbReference type="InterPro" id="IPR058240">
    <property type="entry name" value="rSAM_sf"/>
</dbReference>
<dbReference type="SMART" id="SM00729">
    <property type="entry name" value="Elp3"/>
    <property type="match status" value="1"/>
</dbReference>
<keyword evidence="5 9" id="KW-0479">Metal-binding</keyword>
<keyword evidence="4 9" id="KW-0949">S-adenosyl-L-methionine</keyword>
<evidence type="ECO:0000256" key="3">
    <source>
        <dbReference type="ARBA" id="ARBA00022617"/>
    </source>
</evidence>
<dbReference type="PANTHER" id="PTHR13932">
    <property type="entry name" value="COPROPORPHYRINIGEN III OXIDASE"/>
    <property type="match status" value="1"/>
</dbReference>
<dbReference type="Pfam" id="PF04055">
    <property type="entry name" value="Radical_SAM"/>
    <property type="match status" value="1"/>
</dbReference>
<keyword evidence="12" id="KW-1185">Reference proteome</keyword>
<evidence type="ECO:0000259" key="10">
    <source>
        <dbReference type="PROSITE" id="PS51918"/>
    </source>
</evidence>
<dbReference type="Pfam" id="PF06969">
    <property type="entry name" value="HemN_C"/>
    <property type="match status" value="1"/>
</dbReference>
<evidence type="ECO:0000256" key="8">
    <source>
        <dbReference type="ARBA" id="ARBA00023186"/>
    </source>
</evidence>
<dbReference type="CDD" id="cd01335">
    <property type="entry name" value="Radical_SAM"/>
    <property type="match status" value="1"/>
</dbReference>
<proteinExistence type="inferred from homology"/>
<dbReference type="SUPFAM" id="SSF102114">
    <property type="entry name" value="Radical SAM enzymes"/>
    <property type="match status" value="1"/>
</dbReference>
<comment type="similarity">
    <text evidence="1">Belongs to the anaerobic coproporphyrinogen-III oxidase family. HemW subfamily.</text>
</comment>
<keyword evidence="3 9" id="KW-0349">Heme</keyword>
<evidence type="ECO:0000256" key="5">
    <source>
        <dbReference type="ARBA" id="ARBA00022723"/>
    </source>
</evidence>
<dbReference type="Gene3D" id="3.20.20.70">
    <property type="entry name" value="Aldolase class I"/>
    <property type="match status" value="1"/>
</dbReference>
<gene>
    <name evidence="11" type="ORF">SAMN02745947_01146</name>
</gene>
<dbReference type="InterPro" id="IPR004559">
    <property type="entry name" value="HemW-like"/>
</dbReference>
<keyword evidence="6 9" id="KW-0408">Iron</keyword>
<comment type="function">
    <text evidence="9">Probably acts as a heme chaperone, transferring heme to an unknown acceptor. Binds one molecule of heme per monomer, possibly covalently. Binds 1 [4Fe-4S] cluster. The cluster is coordinated with 3 cysteines and an exchangeable S-adenosyl-L-methionine.</text>
</comment>
<dbReference type="InterPro" id="IPR006638">
    <property type="entry name" value="Elp3/MiaA/NifB-like_rSAM"/>
</dbReference>
<sequence length="434" mass="45730">MCGATLRVSGTLEGVNSTGIGRRTGTEIGIAGRPAGLELPASALAGVGTRPFGVYVHVPFCATRCGYCDFNTYTAGELGSAASPQSWLEGLRRELDAGARLLSESGRRTPAAETVFVGGGTPSLLGADGLAQVLDAIRDSFGLAPGAEVTTESNPESTSTEFFSSIREAGYTRVSLGMQSAAPHVLAVLDRTHTPGRPVAAAKEARAAGFGHVNLDLIYGTPGERDTDLDASLDAVLEAGVDHVSAYALIVEDGTALARRVRRGELPAPDDDVLASRYERIDARLADAGMTWYEVSNWAKSDDPSARCAHNLGYWDGGDWWGAGPGAHSHVGGVRWWNVKHPARYASTLADGVLPVGGSEHLTAEDRHTELVMLTVRLRTGLPLSELEDGEREAAETVVADGLAVVRDDHLVLTDRGRLLADAVVRTILLGADD</sequence>
<organism evidence="11 12">
    <name type="scientific">Rhodococcus rhodochrous J3</name>
    <dbReference type="NCBI Taxonomy" id="903528"/>
    <lineage>
        <taxon>Bacteria</taxon>
        <taxon>Bacillati</taxon>
        <taxon>Actinomycetota</taxon>
        <taxon>Actinomycetes</taxon>
        <taxon>Mycobacteriales</taxon>
        <taxon>Nocardiaceae</taxon>
        <taxon>Rhodococcus</taxon>
    </lineage>
</organism>
<keyword evidence="9" id="KW-0963">Cytoplasm</keyword>
<comment type="caution">
    <text evidence="11">The sequence shown here is derived from an EMBL/GenBank/DDBJ whole genome shotgun (WGS) entry which is preliminary data.</text>
</comment>
<dbReference type="PROSITE" id="PS51918">
    <property type="entry name" value="RADICAL_SAM"/>
    <property type="match status" value="1"/>
</dbReference>
<comment type="subcellular location">
    <subcellularLocation>
        <location evidence="9">Cytoplasm</location>
    </subcellularLocation>
</comment>
<evidence type="ECO:0000256" key="4">
    <source>
        <dbReference type="ARBA" id="ARBA00022691"/>
    </source>
</evidence>
<evidence type="ECO:0000256" key="1">
    <source>
        <dbReference type="ARBA" id="ARBA00006100"/>
    </source>
</evidence>
<dbReference type="SFLD" id="SFLDS00029">
    <property type="entry name" value="Radical_SAM"/>
    <property type="match status" value="1"/>
</dbReference>
<evidence type="ECO:0000256" key="7">
    <source>
        <dbReference type="ARBA" id="ARBA00023014"/>
    </source>
</evidence>
<evidence type="ECO:0000256" key="2">
    <source>
        <dbReference type="ARBA" id="ARBA00017228"/>
    </source>
</evidence>
<dbReference type="EMBL" id="FXAV01000002">
    <property type="protein sequence ID" value="SMG19747.1"/>
    <property type="molecule type" value="Genomic_DNA"/>
</dbReference>
<evidence type="ECO:0000313" key="11">
    <source>
        <dbReference type="EMBL" id="SMG19747.1"/>
    </source>
</evidence>
<protein>
    <recommendedName>
        <fullName evidence="2 9">Heme chaperone HemW</fullName>
    </recommendedName>
</protein>
<accession>A0ABY1M7B9</accession>
<keyword evidence="7 9" id="KW-0411">Iron-sulfur</keyword>
<evidence type="ECO:0000313" key="12">
    <source>
        <dbReference type="Proteomes" id="UP000193566"/>
    </source>
</evidence>
<name>A0ABY1M7B9_RHORH</name>
<dbReference type="PANTHER" id="PTHR13932:SF5">
    <property type="entry name" value="RADICAL S-ADENOSYL METHIONINE DOMAIN-CONTAINING PROTEIN 1, MITOCHONDRIAL"/>
    <property type="match status" value="1"/>
</dbReference>
<keyword evidence="8 9" id="KW-0143">Chaperone</keyword>
<dbReference type="SFLD" id="SFLDG01065">
    <property type="entry name" value="anaerobic_coproporphyrinogen-I"/>
    <property type="match status" value="1"/>
</dbReference>
<dbReference type="NCBIfam" id="TIGR00539">
    <property type="entry name" value="hemN_rel"/>
    <property type="match status" value="1"/>
</dbReference>
<dbReference type="InterPro" id="IPR007197">
    <property type="entry name" value="rSAM"/>
</dbReference>
<evidence type="ECO:0000256" key="6">
    <source>
        <dbReference type="ARBA" id="ARBA00023004"/>
    </source>
</evidence>
<keyword evidence="9" id="KW-0004">4Fe-4S</keyword>
<evidence type="ECO:0000256" key="9">
    <source>
        <dbReference type="RuleBase" id="RU364116"/>
    </source>
</evidence>
<dbReference type="SFLD" id="SFLDF00562">
    <property type="entry name" value="HemN-like__clustered_with_heat"/>
    <property type="match status" value="1"/>
</dbReference>
<reference evidence="11 12" key="1">
    <citation type="submission" date="2017-04" db="EMBL/GenBank/DDBJ databases">
        <authorList>
            <person name="Varghese N."/>
            <person name="Submissions S."/>
        </authorList>
    </citation>
    <scope>NUCLEOTIDE SEQUENCE [LARGE SCALE GENOMIC DNA]</scope>
    <source>
        <strain evidence="11 12">J3</strain>
    </source>
</reference>
<dbReference type="InterPro" id="IPR034505">
    <property type="entry name" value="Coproporphyrinogen-III_oxidase"/>
</dbReference>
<dbReference type="InterPro" id="IPR010723">
    <property type="entry name" value="HemN_C"/>
</dbReference>